<protein>
    <submittedName>
        <fullName evidence="5">ABC transporter substrate-binding protein</fullName>
    </submittedName>
</protein>
<evidence type="ECO:0000313" key="5">
    <source>
        <dbReference type="EMBL" id="MFC4200211.1"/>
    </source>
</evidence>
<dbReference type="InterPro" id="IPR000914">
    <property type="entry name" value="SBP_5_dom"/>
</dbReference>
<evidence type="ECO:0000256" key="2">
    <source>
        <dbReference type="ARBA" id="ARBA00022729"/>
    </source>
</evidence>
<feature type="domain" description="Solute-binding protein family 5" evidence="4">
    <location>
        <begin position="63"/>
        <end position="419"/>
    </location>
</feature>
<dbReference type="Proteomes" id="UP001595848">
    <property type="component" value="Unassembled WGS sequence"/>
</dbReference>
<dbReference type="PANTHER" id="PTHR30290:SF38">
    <property type="entry name" value="D,D-DIPEPTIDE-BINDING PERIPLASMIC PROTEIN DDPA-RELATED"/>
    <property type="match status" value="1"/>
</dbReference>
<reference evidence="6" key="1">
    <citation type="journal article" date="2019" name="Int. J. Syst. Evol. Microbiol.">
        <title>The Global Catalogue of Microorganisms (GCM) 10K type strain sequencing project: providing services to taxonomists for standard genome sequencing and annotation.</title>
        <authorList>
            <consortium name="The Broad Institute Genomics Platform"/>
            <consortium name="The Broad Institute Genome Sequencing Center for Infectious Disease"/>
            <person name="Wu L."/>
            <person name="Ma J."/>
        </authorList>
    </citation>
    <scope>NUCLEOTIDE SEQUENCE [LARGE SCALE GENOMIC DNA]</scope>
    <source>
        <strain evidence="6">LMG 24813</strain>
    </source>
</reference>
<dbReference type="CDD" id="cd08511">
    <property type="entry name" value="PBP2_NikA_DppA_OppA_like_5"/>
    <property type="match status" value="1"/>
</dbReference>
<dbReference type="PROSITE" id="PS51257">
    <property type="entry name" value="PROKAR_LIPOPROTEIN"/>
    <property type="match status" value="1"/>
</dbReference>
<evidence type="ECO:0000256" key="3">
    <source>
        <dbReference type="SAM" id="SignalP"/>
    </source>
</evidence>
<proteinExistence type="inferred from homology"/>
<dbReference type="RefSeq" id="WP_217965044.1">
    <property type="nucleotide sequence ID" value="NZ_JAHTBN010000005.1"/>
</dbReference>
<dbReference type="PIRSF" id="PIRSF002741">
    <property type="entry name" value="MppA"/>
    <property type="match status" value="1"/>
</dbReference>
<comment type="caution">
    <text evidence="5">The sequence shown here is derived from an EMBL/GenBank/DDBJ whole genome shotgun (WGS) entry which is preliminary data.</text>
</comment>
<evidence type="ECO:0000259" key="4">
    <source>
        <dbReference type="Pfam" id="PF00496"/>
    </source>
</evidence>
<feature type="chain" id="PRO_5046713139" evidence="3">
    <location>
        <begin position="20"/>
        <end position="502"/>
    </location>
</feature>
<evidence type="ECO:0000256" key="1">
    <source>
        <dbReference type="ARBA" id="ARBA00005695"/>
    </source>
</evidence>
<dbReference type="EMBL" id="JBHSBV010000001">
    <property type="protein sequence ID" value="MFC4200211.1"/>
    <property type="molecule type" value="Genomic_DNA"/>
</dbReference>
<dbReference type="Pfam" id="PF00496">
    <property type="entry name" value="SBP_bac_5"/>
    <property type="match status" value="1"/>
</dbReference>
<organism evidence="5 6">
    <name type="scientific">Candidimonas humi</name>
    <dbReference type="NCBI Taxonomy" id="683355"/>
    <lineage>
        <taxon>Bacteria</taxon>
        <taxon>Pseudomonadati</taxon>
        <taxon>Pseudomonadota</taxon>
        <taxon>Betaproteobacteria</taxon>
        <taxon>Burkholderiales</taxon>
        <taxon>Alcaligenaceae</taxon>
        <taxon>Candidimonas</taxon>
    </lineage>
</organism>
<sequence length="502" mass="55298">MKKIVLGVLLGAASACSVAQTLRIGLQEDPDTLDPARARTYVSRIVFTSLCDKLVDIDAKLQFVPQLAKSWSWSPDNKTLTMKLRDDVLFHDGSHFDAAAAKANLDRDMTLKGSQRRSELASIAEVDAPDPTTLVIKVKQPDATLLAQLSDRAGMMISPKSFGNAEDAGAVARHPVCSGPYEFVKRVQNDRIVLKKFDKYYDAKDFHFDQVVFLPIPDTTVRLQNLRSGGIDILERLNPSDIKTVKSDPSLAFKPVTGLGFQQFMFNVGNGPKAKTNPFANKLVRQAFQLTIDRDAINQVIGDGTFTPAQQPFPLASPYHSDKFPIVKPDIAKAKALLKQAGMPVVKAELDFGNNTITSSTAEMVQAMAAQAGFQLSLRPTEYAAMLAEDSKGNFQIDLRGWSGRVDPDGNIFNFVTCKGALNDGKYCNPEVDKLLKEARTVPDVAGRKAIYDKAQAILQDELPSLYIYYMPWPFATRKQVQGFTPYPDGMIRLRGVTLSKS</sequence>
<keyword evidence="2 3" id="KW-0732">Signal</keyword>
<feature type="signal peptide" evidence="3">
    <location>
        <begin position="1"/>
        <end position="19"/>
    </location>
</feature>
<keyword evidence="6" id="KW-1185">Reference proteome</keyword>
<name>A0ABV8NV88_9BURK</name>
<comment type="similarity">
    <text evidence="1">Belongs to the bacterial solute-binding protein 5 family.</text>
</comment>
<accession>A0ABV8NV88</accession>
<evidence type="ECO:0000313" key="6">
    <source>
        <dbReference type="Proteomes" id="UP001595848"/>
    </source>
</evidence>
<dbReference type="PANTHER" id="PTHR30290">
    <property type="entry name" value="PERIPLASMIC BINDING COMPONENT OF ABC TRANSPORTER"/>
    <property type="match status" value="1"/>
</dbReference>
<gene>
    <name evidence="5" type="ORF">ACFOY1_04520</name>
</gene>
<dbReference type="InterPro" id="IPR030678">
    <property type="entry name" value="Peptide/Ni-bd"/>
</dbReference>
<dbReference type="InterPro" id="IPR039424">
    <property type="entry name" value="SBP_5"/>
</dbReference>